<keyword evidence="6 10" id="KW-0408">Iron</keyword>
<comment type="subcellular location">
    <subcellularLocation>
        <location evidence="1 10">Mitochondrion inner membrane</location>
    </subcellularLocation>
</comment>
<evidence type="ECO:0000313" key="12">
    <source>
        <dbReference type="Proteomes" id="UP000033188"/>
    </source>
</evidence>
<evidence type="ECO:0000256" key="7">
    <source>
        <dbReference type="ARBA" id="ARBA00023128"/>
    </source>
</evidence>
<evidence type="ECO:0000256" key="2">
    <source>
        <dbReference type="ARBA" id="ARBA00007255"/>
    </source>
</evidence>
<dbReference type="STRING" id="5866.A0A061D5I0"/>
<evidence type="ECO:0000256" key="3">
    <source>
        <dbReference type="ARBA" id="ARBA00022617"/>
    </source>
</evidence>
<keyword evidence="7 10" id="KW-0496">Mitochondrion</keyword>
<comment type="catalytic activity">
    <reaction evidence="10">
        <text>holo-[cytochrome c] = apo-[cytochrome c] + heme b</text>
        <dbReference type="Rhea" id="RHEA:22648"/>
        <dbReference type="Rhea" id="RHEA-COMP:10725"/>
        <dbReference type="Rhea" id="RHEA-COMP:10726"/>
        <dbReference type="ChEBI" id="CHEBI:29950"/>
        <dbReference type="ChEBI" id="CHEBI:60344"/>
        <dbReference type="ChEBI" id="CHEBI:83739"/>
        <dbReference type="EC" id="4.4.1.17"/>
    </reaction>
</comment>
<keyword evidence="5 10" id="KW-0999">Mitochondrion inner membrane</keyword>
<dbReference type="AlphaFoldDB" id="A0A061D5I0"/>
<organism evidence="11 12">
    <name type="scientific">Babesia bigemina</name>
    <dbReference type="NCBI Taxonomy" id="5866"/>
    <lineage>
        <taxon>Eukaryota</taxon>
        <taxon>Sar</taxon>
        <taxon>Alveolata</taxon>
        <taxon>Apicomplexa</taxon>
        <taxon>Aconoidasida</taxon>
        <taxon>Piroplasmida</taxon>
        <taxon>Babesiidae</taxon>
        <taxon>Babesia</taxon>
    </lineage>
</organism>
<keyword evidence="8 10" id="KW-0472">Membrane</keyword>
<dbReference type="GO" id="GO:0004408">
    <property type="term" value="F:holocytochrome-c synthase activity"/>
    <property type="evidence" value="ECO:0007669"/>
    <property type="project" value="UniProtKB-EC"/>
</dbReference>
<dbReference type="RefSeq" id="XP_012768167.1">
    <property type="nucleotide sequence ID" value="XM_012912713.1"/>
</dbReference>
<evidence type="ECO:0000256" key="4">
    <source>
        <dbReference type="ARBA" id="ARBA00022723"/>
    </source>
</evidence>
<dbReference type="GeneID" id="24564522"/>
<dbReference type="Proteomes" id="UP000033188">
    <property type="component" value="Chromosome 2"/>
</dbReference>
<keyword evidence="9 10" id="KW-0456">Lyase</keyword>
<dbReference type="Pfam" id="PF01265">
    <property type="entry name" value="Cyto_heme_lyase"/>
    <property type="match status" value="1"/>
</dbReference>
<evidence type="ECO:0000256" key="5">
    <source>
        <dbReference type="ARBA" id="ARBA00022792"/>
    </source>
</evidence>
<evidence type="ECO:0000256" key="6">
    <source>
        <dbReference type="ARBA" id="ARBA00023004"/>
    </source>
</evidence>
<evidence type="ECO:0000256" key="1">
    <source>
        <dbReference type="ARBA" id="ARBA00004273"/>
    </source>
</evidence>
<dbReference type="GO" id="GO:0046872">
    <property type="term" value="F:metal ion binding"/>
    <property type="evidence" value="ECO:0007669"/>
    <property type="project" value="UniProtKB-KW"/>
</dbReference>
<reference evidence="12" key="1">
    <citation type="submission" date="2014-06" db="EMBL/GenBank/DDBJ databases">
        <authorList>
            <person name="Aslett M."/>
            <person name="De Silva N."/>
        </authorList>
    </citation>
    <scope>NUCLEOTIDE SEQUENCE [LARGE SCALE GENOMIC DNA]</scope>
    <source>
        <strain evidence="12">Bond</strain>
    </source>
</reference>
<dbReference type="PROSITE" id="PS00822">
    <property type="entry name" value="CYTO_HEME_LYASE_2"/>
    <property type="match status" value="1"/>
</dbReference>
<dbReference type="InterPro" id="IPR000511">
    <property type="entry name" value="Holocyt_c/c1_synthase"/>
</dbReference>
<dbReference type="OMA" id="NEESWKH"/>
<dbReference type="VEuPathDB" id="PiroplasmaDB:BBBOND_0211280"/>
<sequence length="207" mass="24045">MDRKEACSGLATGDVGSHSCPLDVNEANMMPVLPNRALEDAARGLDRTREQSSIPRADTGEKWTYPSPMQFYNALALKRKTSPDEAAYMREAVMAHNNVNERTWEKVLEWEKMHSSTCPNPQLRRFVGKYGHNSPRSLMHRYIWRMGEPFDRHDWFVNRCGREVRYIIDYYDDPRAQDDVQVYIDARPALDSFGAIMDRIKGLFRRA</sequence>
<protein>
    <recommendedName>
        <fullName evidence="10">Holocytochrome c-type synthase</fullName>
        <ecNumber evidence="10">4.4.1.17</ecNumber>
    </recommendedName>
</protein>
<keyword evidence="3 10" id="KW-0349">Heme</keyword>
<evidence type="ECO:0000256" key="10">
    <source>
        <dbReference type="RuleBase" id="RU363130"/>
    </source>
</evidence>
<keyword evidence="12" id="KW-1185">Reference proteome</keyword>
<dbReference type="OrthoDB" id="4243at2759"/>
<keyword evidence="4 10" id="KW-0479">Metal-binding</keyword>
<evidence type="ECO:0000256" key="9">
    <source>
        <dbReference type="ARBA" id="ARBA00023239"/>
    </source>
</evidence>
<evidence type="ECO:0000313" key="11">
    <source>
        <dbReference type="EMBL" id="CDR95981.1"/>
    </source>
</evidence>
<dbReference type="KEGG" id="bbig:BBBOND_0211280"/>
<comment type="function">
    <text evidence="10">Lyase that catalyzes the covalent linking of the heme group to the cytochrome C apoprotein to produce the mature functional cytochrome.</text>
</comment>
<dbReference type="GO" id="GO:0005743">
    <property type="term" value="C:mitochondrial inner membrane"/>
    <property type="evidence" value="ECO:0007669"/>
    <property type="project" value="UniProtKB-SubCell"/>
</dbReference>
<gene>
    <name evidence="11" type="ORF">BBBOND_0211280</name>
</gene>
<dbReference type="EC" id="4.4.1.17" evidence="10"/>
<dbReference type="PANTHER" id="PTHR12743">
    <property type="entry name" value="CYTOCHROME C1 HEME LYASE"/>
    <property type="match status" value="1"/>
</dbReference>
<dbReference type="EMBL" id="LK391708">
    <property type="protein sequence ID" value="CDR95981.1"/>
    <property type="molecule type" value="Genomic_DNA"/>
</dbReference>
<proteinExistence type="inferred from homology"/>
<name>A0A061D5I0_BABBI</name>
<evidence type="ECO:0000256" key="8">
    <source>
        <dbReference type="ARBA" id="ARBA00023136"/>
    </source>
</evidence>
<comment type="similarity">
    <text evidence="2 10">Belongs to the cytochrome c-type heme lyase family.</text>
</comment>
<accession>A0A061D5I0</accession>
<dbReference type="PANTHER" id="PTHR12743:SF8">
    <property type="entry name" value="PROTEIN HRI1"/>
    <property type="match status" value="1"/>
</dbReference>